<feature type="binding site" evidence="13">
    <location>
        <position position="38"/>
    </location>
    <ligand>
        <name>Zn(2+)</name>
        <dbReference type="ChEBI" id="CHEBI:29105"/>
    </ligand>
</feature>
<feature type="binding site" evidence="13">
    <location>
        <position position="60"/>
    </location>
    <ligand>
        <name>Zn(2+)</name>
        <dbReference type="ChEBI" id="CHEBI:29105"/>
    </ligand>
</feature>
<dbReference type="NCBIfam" id="TIGR00515">
    <property type="entry name" value="accD"/>
    <property type="match status" value="1"/>
</dbReference>
<evidence type="ECO:0000313" key="16">
    <source>
        <dbReference type="Proteomes" id="UP001501510"/>
    </source>
</evidence>
<dbReference type="Pfam" id="PF01039">
    <property type="entry name" value="Carboxyl_trans"/>
    <property type="match status" value="1"/>
</dbReference>
<dbReference type="Gene3D" id="3.90.226.10">
    <property type="entry name" value="2-enoyl-CoA Hydratase, Chain A, domain 1"/>
    <property type="match status" value="1"/>
</dbReference>
<name>A0ABP3UZG4_9CLOT</name>
<evidence type="ECO:0000256" key="3">
    <source>
        <dbReference type="ARBA" id="ARBA00022679"/>
    </source>
</evidence>
<dbReference type="InterPro" id="IPR029045">
    <property type="entry name" value="ClpP/crotonase-like_dom_sf"/>
</dbReference>
<keyword evidence="11 13" id="KW-0275">Fatty acid biosynthesis</keyword>
<comment type="subunit">
    <text evidence="13">Acetyl-CoA carboxylase is a heterohexamer composed of biotin carboxyl carrier protein (AccB), biotin carboxylase (AccC) and two subunits each of ACCase subunit alpha (AccA) and ACCase subunit beta (AccD).</text>
</comment>
<comment type="pathway">
    <text evidence="13">Lipid metabolism; malonyl-CoA biosynthesis; malonyl-CoA from acetyl-CoA: step 1/1.</text>
</comment>
<evidence type="ECO:0000256" key="2">
    <source>
        <dbReference type="ARBA" id="ARBA00022516"/>
    </source>
</evidence>
<comment type="subcellular location">
    <subcellularLocation>
        <location evidence="1 13">Cytoplasm</location>
    </subcellularLocation>
</comment>
<feature type="zinc finger region" description="C4-type" evidence="13">
    <location>
        <begin position="38"/>
        <end position="60"/>
    </location>
</feature>
<dbReference type="InterPro" id="IPR034733">
    <property type="entry name" value="AcCoA_carboxyl_beta"/>
</dbReference>
<accession>A0ABP3UZG4</accession>
<keyword evidence="2 13" id="KW-0444">Lipid biosynthesis</keyword>
<comment type="function">
    <text evidence="12 13">Component of the acetyl coenzyme A carboxylase (ACC) complex. Biotin carboxylase (BC) catalyzes the carboxylation of biotin on its carrier protein (BCCP) and then the CO(2) group is transferred by the transcarboxylase to acetyl-CoA to form malonyl-CoA.</text>
</comment>
<evidence type="ECO:0000256" key="6">
    <source>
        <dbReference type="ARBA" id="ARBA00022771"/>
    </source>
</evidence>
<sequence>MLKGLFKKTKYITVNPDSLNNHKLDKKPVIPDGMWVKCPKCGKIVYKDDMDKNYKICNFCNHHFRLTFKERIKYLADKDSFIEWDKDIKTINPLEFPGYYEKITNIKTKKQMNEAVITGKCSIAGEECVICVMDSSFMMGSMGSVVGEKVTRAIENAIKLRLPVVIFTVSGGARMQEGMYSLMQMAKVSAALGRLDKEGLLYICVLTDPTTGGVTASFAMLGDIILAEPKALIGFAGKRVIEQTINQKLPEDFQTSEFLLEHGFIDKIVPRYDLRKVLSKLIYMHKV</sequence>
<organism evidence="15 16">
    <name type="scientific">Clostridium oceanicum</name>
    <dbReference type="NCBI Taxonomy" id="1543"/>
    <lineage>
        <taxon>Bacteria</taxon>
        <taxon>Bacillati</taxon>
        <taxon>Bacillota</taxon>
        <taxon>Clostridia</taxon>
        <taxon>Eubacteriales</taxon>
        <taxon>Clostridiaceae</taxon>
        <taxon>Clostridium</taxon>
    </lineage>
</organism>
<dbReference type="SUPFAM" id="SSF52096">
    <property type="entry name" value="ClpP/crotonase"/>
    <property type="match status" value="1"/>
</dbReference>
<evidence type="ECO:0000256" key="13">
    <source>
        <dbReference type="HAMAP-Rule" id="MF_01395"/>
    </source>
</evidence>
<gene>
    <name evidence="13 15" type="primary">accD</name>
    <name evidence="15" type="ORF">GCM10008906_31850</name>
</gene>
<evidence type="ECO:0000256" key="4">
    <source>
        <dbReference type="ARBA" id="ARBA00022723"/>
    </source>
</evidence>
<dbReference type="InterPro" id="IPR011762">
    <property type="entry name" value="COA_CT_N"/>
</dbReference>
<dbReference type="PRINTS" id="PR01070">
    <property type="entry name" value="ACCCTRFRASEB"/>
</dbReference>
<keyword evidence="8 13" id="KW-0862">Zinc</keyword>
<keyword evidence="7 13" id="KW-0276">Fatty acid metabolism</keyword>
<feature type="domain" description="CoA carboxyltransferase N-terminal" evidence="14">
    <location>
        <begin position="34"/>
        <end position="287"/>
    </location>
</feature>
<keyword evidence="6 13" id="KW-0863">Zinc-finger</keyword>
<keyword evidence="4 13" id="KW-0479">Metal-binding</keyword>
<evidence type="ECO:0000259" key="14">
    <source>
        <dbReference type="PROSITE" id="PS50980"/>
    </source>
</evidence>
<dbReference type="PANTHER" id="PTHR42995">
    <property type="entry name" value="ACETYL-COENZYME A CARBOXYLASE CARBOXYL TRANSFERASE SUBUNIT BETA, CHLOROPLASTIC"/>
    <property type="match status" value="1"/>
</dbReference>
<dbReference type="Proteomes" id="UP001501510">
    <property type="component" value="Unassembled WGS sequence"/>
</dbReference>
<dbReference type="EC" id="2.1.3.15" evidence="13"/>
<dbReference type="EMBL" id="BAAACG010000016">
    <property type="protein sequence ID" value="GAA0745482.1"/>
    <property type="molecule type" value="Genomic_DNA"/>
</dbReference>
<keyword evidence="9 13" id="KW-0067">ATP-binding</keyword>
<dbReference type="RefSeq" id="WP_343763157.1">
    <property type="nucleotide sequence ID" value="NZ_BAAACG010000016.1"/>
</dbReference>
<dbReference type="Pfam" id="PF17848">
    <property type="entry name" value="Zn_ribbon_ACC"/>
    <property type="match status" value="1"/>
</dbReference>
<comment type="catalytic activity">
    <reaction evidence="13">
        <text>N(6)-carboxybiotinyl-L-lysyl-[protein] + acetyl-CoA = N(6)-biotinyl-L-lysyl-[protein] + malonyl-CoA</text>
        <dbReference type="Rhea" id="RHEA:54728"/>
        <dbReference type="Rhea" id="RHEA-COMP:10505"/>
        <dbReference type="Rhea" id="RHEA-COMP:10506"/>
        <dbReference type="ChEBI" id="CHEBI:57288"/>
        <dbReference type="ChEBI" id="CHEBI:57384"/>
        <dbReference type="ChEBI" id="CHEBI:83144"/>
        <dbReference type="ChEBI" id="CHEBI:83145"/>
        <dbReference type="EC" id="2.1.3.15"/>
    </reaction>
</comment>
<evidence type="ECO:0000256" key="10">
    <source>
        <dbReference type="ARBA" id="ARBA00023098"/>
    </source>
</evidence>
<reference evidence="16" key="1">
    <citation type="journal article" date="2019" name="Int. J. Syst. Evol. Microbiol.">
        <title>The Global Catalogue of Microorganisms (GCM) 10K type strain sequencing project: providing services to taxonomists for standard genome sequencing and annotation.</title>
        <authorList>
            <consortium name="The Broad Institute Genomics Platform"/>
            <consortium name="The Broad Institute Genome Sequencing Center for Infectious Disease"/>
            <person name="Wu L."/>
            <person name="Ma J."/>
        </authorList>
    </citation>
    <scope>NUCLEOTIDE SEQUENCE [LARGE SCALE GENOMIC DNA]</scope>
    <source>
        <strain evidence="16">JCM 1407</strain>
    </source>
</reference>
<proteinExistence type="inferred from homology"/>
<keyword evidence="3 13" id="KW-0808">Transferase</keyword>
<evidence type="ECO:0000256" key="5">
    <source>
        <dbReference type="ARBA" id="ARBA00022741"/>
    </source>
</evidence>
<dbReference type="InterPro" id="IPR041010">
    <property type="entry name" value="Znf-ACC"/>
</dbReference>
<keyword evidence="16" id="KW-1185">Reference proteome</keyword>
<keyword evidence="13" id="KW-0963">Cytoplasm</keyword>
<evidence type="ECO:0000256" key="7">
    <source>
        <dbReference type="ARBA" id="ARBA00022832"/>
    </source>
</evidence>
<dbReference type="PROSITE" id="PS50980">
    <property type="entry name" value="COA_CT_NTER"/>
    <property type="match status" value="1"/>
</dbReference>
<dbReference type="PANTHER" id="PTHR42995:SF5">
    <property type="entry name" value="ACETYL-COENZYME A CARBOXYLASE CARBOXYL TRANSFERASE SUBUNIT BETA, CHLOROPLASTIC"/>
    <property type="match status" value="1"/>
</dbReference>
<comment type="similarity">
    <text evidence="13">Belongs to the AccD/PCCB family.</text>
</comment>
<protein>
    <recommendedName>
        <fullName evidence="13">Acetyl-coenzyme A carboxylase carboxyl transferase subunit beta</fullName>
        <shortName evidence="13">ACCase subunit beta</shortName>
        <shortName evidence="13">Acetyl-CoA carboxylase carboxyltransferase subunit beta</shortName>
        <ecNumber evidence="13">2.1.3.15</ecNumber>
    </recommendedName>
</protein>
<keyword evidence="5 13" id="KW-0547">Nucleotide-binding</keyword>
<feature type="binding site" evidence="13">
    <location>
        <position position="41"/>
    </location>
    <ligand>
        <name>Zn(2+)</name>
        <dbReference type="ChEBI" id="CHEBI:29105"/>
    </ligand>
</feature>
<comment type="caution">
    <text evidence="15">The sequence shown here is derived from an EMBL/GenBank/DDBJ whole genome shotgun (WGS) entry which is preliminary data.</text>
</comment>
<dbReference type="HAMAP" id="MF_01395">
    <property type="entry name" value="AcetylCoA_CT_beta"/>
    <property type="match status" value="1"/>
</dbReference>
<evidence type="ECO:0000256" key="11">
    <source>
        <dbReference type="ARBA" id="ARBA00023160"/>
    </source>
</evidence>
<evidence type="ECO:0000313" key="15">
    <source>
        <dbReference type="EMBL" id="GAA0745482.1"/>
    </source>
</evidence>
<evidence type="ECO:0000256" key="9">
    <source>
        <dbReference type="ARBA" id="ARBA00022840"/>
    </source>
</evidence>
<evidence type="ECO:0000256" key="8">
    <source>
        <dbReference type="ARBA" id="ARBA00022833"/>
    </source>
</evidence>
<evidence type="ECO:0000256" key="1">
    <source>
        <dbReference type="ARBA" id="ARBA00004496"/>
    </source>
</evidence>
<keyword evidence="10 13" id="KW-0443">Lipid metabolism</keyword>
<dbReference type="InterPro" id="IPR000438">
    <property type="entry name" value="Acetyl_CoA_COase_Trfase_b_su"/>
</dbReference>
<feature type="binding site" evidence="13">
    <location>
        <position position="57"/>
    </location>
    <ligand>
        <name>Zn(2+)</name>
        <dbReference type="ChEBI" id="CHEBI:29105"/>
    </ligand>
</feature>
<evidence type="ECO:0000256" key="12">
    <source>
        <dbReference type="ARBA" id="ARBA00025280"/>
    </source>
</evidence>
<comment type="cofactor">
    <cofactor evidence="13">
        <name>Zn(2+)</name>
        <dbReference type="ChEBI" id="CHEBI:29105"/>
    </cofactor>
    <text evidence="13">Binds 1 zinc ion per subunit.</text>
</comment>